<dbReference type="AlphaFoldDB" id="A0ABD2SVW8"/>
<reference evidence="1 2" key="1">
    <citation type="submission" date="2024-05" db="EMBL/GenBank/DDBJ databases">
        <title>De novo assembly of an allotetraploid wild potato.</title>
        <authorList>
            <person name="Hosaka A.J."/>
        </authorList>
    </citation>
    <scope>NUCLEOTIDE SEQUENCE [LARGE SCALE GENOMIC DNA]</scope>
    <source>
        <tissue evidence="1">Young leaves</tissue>
    </source>
</reference>
<dbReference type="EMBL" id="JBJKTR010000013">
    <property type="protein sequence ID" value="KAL3348054.1"/>
    <property type="molecule type" value="Genomic_DNA"/>
</dbReference>
<sequence>MCYMNKGYKQENGHWLMKEYDLSTYILDKFDKDCRDYVLCATKKRTLTKDTMKLMNVVAEECTNLEDQSSGTVETTSYDEALQAQLELLSNMQDETNMVVEPLSSPDTFEAMSMLDIDFDVLLELDCLGSITDSLCSY</sequence>
<evidence type="ECO:0008006" key="3">
    <source>
        <dbReference type="Google" id="ProtNLM"/>
    </source>
</evidence>
<accession>A0ABD2SVW8</accession>
<dbReference type="Proteomes" id="UP001627284">
    <property type="component" value="Unassembled WGS sequence"/>
</dbReference>
<keyword evidence="2" id="KW-1185">Reference proteome</keyword>
<name>A0ABD2SVW8_9SOLN</name>
<gene>
    <name evidence="1" type="ORF">AABB24_021612</name>
</gene>
<proteinExistence type="predicted"/>
<organism evidence="1 2">
    <name type="scientific">Solanum stoloniferum</name>
    <dbReference type="NCBI Taxonomy" id="62892"/>
    <lineage>
        <taxon>Eukaryota</taxon>
        <taxon>Viridiplantae</taxon>
        <taxon>Streptophyta</taxon>
        <taxon>Embryophyta</taxon>
        <taxon>Tracheophyta</taxon>
        <taxon>Spermatophyta</taxon>
        <taxon>Magnoliopsida</taxon>
        <taxon>eudicotyledons</taxon>
        <taxon>Gunneridae</taxon>
        <taxon>Pentapetalae</taxon>
        <taxon>asterids</taxon>
        <taxon>lamiids</taxon>
        <taxon>Solanales</taxon>
        <taxon>Solanaceae</taxon>
        <taxon>Solanoideae</taxon>
        <taxon>Solaneae</taxon>
        <taxon>Solanum</taxon>
    </lineage>
</organism>
<protein>
    <recommendedName>
        <fullName evidence="3">NAC domain-containing protein</fullName>
    </recommendedName>
</protein>
<evidence type="ECO:0000313" key="2">
    <source>
        <dbReference type="Proteomes" id="UP001627284"/>
    </source>
</evidence>
<comment type="caution">
    <text evidence="1">The sequence shown here is derived from an EMBL/GenBank/DDBJ whole genome shotgun (WGS) entry which is preliminary data.</text>
</comment>
<evidence type="ECO:0000313" key="1">
    <source>
        <dbReference type="EMBL" id="KAL3348054.1"/>
    </source>
</evidence>